<reference evidence="3 4" key="1">
    <citation type="submission" date="2016-01" db="EMBL/GenBank/DDBJ databases">
        <title>Complete Genome Sequence of Paenibacillus yonginensis DCY84, a novel Plant Growth-Promoting Bacteria with Elicitation of Induced Systemic Resistance.</title>
        <authorList>
            <person name="Kim Y.J."/>
            <person name="Yang D.C."/>
            <person name="Sukweenadhi J."/>
        </authorList>
    </citation>
    <scope>NUCLEOTIDE SEQUENCE [LARGE SCALE GENOMIC DNA]</scope>
    <source>
        <strain evidence="3 4">DCY84</strain>
    </source>
</reference>
<sequence>MVDYRTGQIGQLVRVLKGKDAGTLSVIVERVDDKFVRIADGDKRKFDQAKRKNLQHLELMSWISEEVVNSLNETGRVTNGKLRHAVISFKQFTDTRTEEKGD</sequence>
<dbReference type="AlphaFoldDB" id="A0A1B1N3G7"/>
<dbReference type="EMBL" id="CP014167">
    <property type="protein sequence ID" value="ANS75978.1"/>
    <property type="molecule type" value="Genomic_DNA"/>
</dbReference>
<dbReference type="STRING" id="1462996.AWM70_16495"/>
<dbReference type="GO" id="GO:0005840">
    <property type="term" value="C:ribosome"/>
    <property type="evidence" value="ECO:0007669"/>
    <property type="project" value="UniProtKB-KW"/>
</dbReference>
<dbReference type="RefSeq" id="WP_068698197.1">
    <property type="nucleotide sequence ID" value="NZ_CP014167.1"/>
</dbReference>
<name>A0A1B1N3G7_9BACL</name>
<keyword evidence="4" id="KW-1185">Reference proteome</keyword>
<accession>A0A1B1N3G7</accession>
<evidence type="ECO:0000313" key="4">
    <source>
        <dbReference type="Proteomes" id="UP000092573"/>
    </source>
</evidence>
<keyword evidence="2" id="KW-0687">Ribonucleoprotein</keyword>
<evidence type="ECO:0000313" key="3">
    <source>
        <dbReference type="EMBL" id="ANS75978.1"/>
    </source>
</evidence>
<evidence type="ECO:0000256" key="1">
    <source>
        <dbReference type="ARBA" id="ARBA00022980"/>
    </source>
</evidence>
<dbReference type="InterPro" id="IPR008991">
    <property type="entry name" value="Translation_prot_SH3-like_sf"/>
</dbReference>
<proteinExistence type="predicted"/>
<gene>
    <name evidence="3" type="ORF">AWM70_16495</name>
</gene>
<organism evidence="3 4">
    <name type="scientific">Paenibacillus yonginensis</name>
    <dbReference type="NCBI Taxonomy" id="1462996"/>
    <lineage>
        <taxon>Bacteria</taxon>
        <taxon>Bacillati</taxon>
        <taxon>Bacillota</taxon>
        <taxon>Bacilli</taxon>
        <taxon>Bacillales</taxon>
        <taxon>Paenibacillaceae</taxon>
        <taxon>Paenibacillus</taxon>
    </lineage>
</organism>
<dbReference type="SUPFAM" id="SSF50104">
    <property type="entry name" value="Translation proteins SH3-like domain"/>
    <property type="match status" value="1"/>
</dbReference>
<keyword evidence="1" id="KW-0689">Ribosomal protein</keyword>
<dbReference type="CDD" id="cd06088">
    <property type="entry name" value="KOW_RPL14"/>
    <property type="match status" value="1"/>
</dbReference>
<dbReference type="Gene3D" id="2.30.30.30">
    <property type="match status" value="1"/>
</dbReference>
<dbReference type="GO" id="GO:1990904">
    <property type="term" value="C:ribonucleoprotein complex"/>
    <property type="evidence" value="ECO:0007669"/>
    <property type="project" value="UniProtKB-KW"/>
</dbReference>
<evidence type="ECO:0008006" key="5">
    <source>
        <dbReference type="Google" id="ProtNLM"/>
    </source>
</evidence>
<dbReference type="InterPro" id="IPR014722">
    <property type="entry name" value="Rib_uL2_dom2"/>
</dbReference>
<dbReference type="KEGG" id="pyg:AWM70_16495"/>
<evidence type="ECO:0000256" key="2">
    <source>
        <dbReference type="ARBA" id="ARBA00023274"/>
    </source>
</evidence>
<dbReference type="OrthoDB" id="5244at2"/>
<dbReference type="InterPro" id="IPR041985">
    <property type="entry name" value="Ribosomal_eL14_KOW"/>
</dbReference>
<dbReference type="Proteomes" id="UP000092573">
    <property type="component" value="Chromosome"/>
</dbReference>
<protein>
    <recommendedName>
        <fullName evidence="5">KOW domain-containing protein</fullName>
    </recommendedName>
</protein>